<accession>E8LKF4</accession>
<dbReference type="Proteomes" id="UP000018458">
    <property type="component" value="Unassembled WGS sequence"/>
</dbReference>
<organism evidence="1 2">
    <name type="scientific">Succinatimonas hippei (strain DSM 22608 / JCM 16073 / KCTC 15190 / YIT 12066)</name>
    <dbReference type="NCBI Taxonomy" id="762983"/>
    <lineage>
        <taxon>Bacteria</taxon>
        <taxon>Pseudomonadati</taxon>
        <taxon>Pseudomonadota</taxon>
        <taxon>Gammaproteobacteria</taxon>
        <taxon>Aeromonadales</taxon>
        <taxon>Succinivibrionaceae</taxon>
        <taxon>Succinatimonas</taxon>
    </lineage>
</organism>
<dbReference type="AlphaFoldDB" id="E8LKF4"/>
<dbReference type="HOGENOM" id="CLU_936656_0_0_6"/>
<dbReference type="OrthoDB" id="7059051at2"/>
<sequence>MSNVEAVGGSSPISSAVAGGLNSGSIQFIFAQLQIELGIANKEAALDKIKYIREQQEESKRLTDAINSLRDIKSLMGDDELDIDKVGNLNVEDIDAEIQQTNEFLSSAKELRDQAALGAKGGSYLVFSQLLGNDLTDAQKINMAGSVEAFDAGKKQAQENAKNARGEYESTMMPADMENYFKSQKIDYADYGVSARQNEKEWNEAIKNLEGRVAMLTLSSVCEQYGLEMPSGDKLKTERIDTIIAQLESIQEETGSDIQQQMVFIQDYMGQYNSYTQGASSAISKASDVLSSIVTGR</sequence>
<gene>
    <name evidence="1" type="ORF">HMPREF9444_01203</name>
</gene>
<dbReference type="eggNOG" id="ENOG5033D3T">
    <property type="taxonomic scope" value="Bacteria"/>
</dbReference>
<name>E8LKF4_SUCHY</name>
<dbReference type="STRING" id="762983.HMPREF9444_01203"/>
<reference evidence="1 2" key="1">
    <citation type="submission" date="2011-01" db="EMBL/GenBank/DDBJ databases">
        <authorList>
            <person name="Weinstock G."/>
            <person name="Sodergren E."/>
            <person name="Clifton S."/>
            <person name="Fulton L."/>
            <person name="Fulton B."/>
            <person name="Courtney L."/>
            <person name="Fronick C."/>
            <person name="Harrison M."/>
            <person name="Strong C."/>
            <person name="Farmer C."/>
            <person name="Delahaunty K."/>
            <person name="Markovic C."/>
            <person name="Hall O."/>
            <person name="Minx P."/>
            <person name="Tomlinson C."/>
            <person name="Mitreva M."/>
            <person name="Hou S."/>
            <person name="Chen J."/>
            <person name="Wollam A."/>
            <person name="Pepin K.H."/>
            <person name="Johnson M."/>
            <person name="Bhonagiri V."/>
            <person name="Zhang X."/>
            <person name="Suruliraj S."/>
            <person name="Warren W."/>
            <person name="Chinwalla A."/>
            <person name="Mardis E.R."/>
            <person name="Wilson R.K."/>
        </authorList>
    </citation>
    <scope>NUCLEOTIDE SEQUENCE [LARGE SCALE GENOMIC DNA]</scope>
    <source>
        <strain evidence="2">DSM 22608 / JCM 16073 / KCTC 15190 / YIT 12066</strain>
    </source>
</reference>
<evidence type="ECO:0000313" key="2">
    <source>
        <dbReference type="Proteomes" id="UP000018458"/>
    </source>
</evidence>
<protein>
    <submittedName>
        <fullName evidence="1">Uncharacterized protein</fullName>
    </submittedName>
</protein>
<dbReference type="EMBL" id="AEVO01000057">
    <property type="protein sequence ID" value="EFY07006.1"/>
    <property type="molecule type" value="Genomic_DNA"/>
</dbReference>
<keyword evidence="2" id="KW-1185">Reference proteome</keyword>
<evidence type="ECO:0000313" key="1">
    <source>
        <dbReference type="EMBL" id="EFY07006.1"/>
    </source>
</evidence>
<dbReference type="RefSeq" id="WP_009143402.1">
    <property type="nucleotide sequence ID" value="NZ_GL830993.1"/>
</dbReference>
<comment type="caution">
    <text evidence="1">The sequence shown here is derived from an EMBL/GenBank/DDBJ whole genome shotgun (WGS) entry which is preliminary data.</text>
</comment>
<proteinExistence type="predicted"/>